<accession>A0ABC9VTP5</accession>
<dbReference type="PANTHER" id="PTHR24185">
    <property type="entry name" value="CALCIUM-INDEPENDENT PHOSPHOLIPASE A2-GAMMA"/>
    <property type="match status" value="1"/>
</dbReference>
<evidence type="ECO:0000256" key="5">
    <source>
        <dbReference type="SAM" id="MobiDB-lite"/>
    </source>
</evidence>
<gene>
    <name evidence="7" type="ORF">GRJ2_000082500</name>
</gene>
<feature type="domain" description="PNPLA" evidence="6">
    <location>
        <begin position="371"/>
        <end position="559"/>
    </location>
</feature>
<keyword evidence="1" id="KW-0378">Hydrolase</keyword>
<comment type="caution">
    <text evidence="4">Lacks conserved residue(s) required for the propagation of feature annotation.</text>
</comment>
<reference evidence="7 8" key="1">
    <citation type="submission" date="2024-06" db="EMBL/GenBank/DDBJ databases">
        <title>The draft genome of Grus japonensis, version 3.</title>
        <authorList>
            <person name="Nabeshima K."/>
            <person name="Suzuki S."/>
            <person name="Onuma M."/>
        </authorList>
    </citation>
    <scope>NUCLEOTIDE SEQUENCE [LARGE SCALE GENOMIC DNA]</scope>
    <source>
        <strain evidence="7 8">451A</strain>
    </source>
</reference>
<feature type="compositionally biased region" description="Basic and acidic residues" evidence="5">
    <location>
        <begin position="153"/>
        <end position="163"/>
    </location>
</feature>
<feature type="region of interest" description="Disordered" evidence="5">
    <location>
        <begin position="150"/>
        <end position="179"/>
    </location>
</feature>
<dbReference type="Gene3D" id="3.40.1090.10">
    <property type="entry name" value="Cytosolic phospholipase A2 catalytic domain"/>
    <property type="match status" value="1"/>
</dbReference>
<dbReference type="Pfam" id="PF03372">
    <property type="entry name" value="Exo_endo_phos"/>
    <property type="match status" value="1"/>
</dbReference>
<name>A0ABC9VTP5_GRUJA</name>
<evidence type="ECO:0000256" key="4">
    <source>
        <dbReference type="PROSITE-ProRule" id="PRU01161"/>
    </source>
</evidence>
<comment type="caution">
    <text evidence="7">The sequence shown here is derived from an EMBL/GenBank/DDBJ whole genome shotgun (WGS) entry which is preliminary data.</text>
</comment>
<protein>
    <submittedName>
        <fullName evidence="7">Calcium-independent phospholipase A2-gamma</fullName>
    </submittedName>
</protein>
<evidence type="ECO:0000256" key="1">
    <source>
        <dbReference type="ARBA" id="ARBA00022801"/>
    </source>
</evidence>
<dbReference type="PANTHER" id="PTHR24185:SF1">
    <property type="entry name" value="CALCIUM-INDEPENDENT PHOSPHOLIPASE A2-GAMMA"/>
    <property type="match status" value="1"/>
</dbReference>
<dbReference type="Proteomes" id="UP001623348">
    <property type="component" value="Unassembled WGS sequence"/>
</dbReference>
<feature type="region of interest" description="Disordered" evidence="5">
    <location>
        <begin position="234"/>
        <end position="270"/>
    </location>
</feature>
<keyword evidence="3" id="KW-0443">Lipid metabolism</keyword>
<dbReference type="PROSITE" id="PS51635">
    <property type="entry name" value="PNPLA"/>
    <property type="match status" value="1"/>
</dbReference>
<evidence type="ECO:0000256" key="3">
    <source>
        <dbReference type="ARBA" id="ARBA00023098"/>
    </source>
</evidence>
<evidence type="ECO:0000259" key="6">
    <source>
        <dbReference type="PROSITE" id="PS51635"/>
    </source>
</evidence>
<evidence type="ECO:0000313" key="7">
    <source>
        <dbReference type="EMBL" id="GAB0176173.1"/>
    </source>
</evidence>
<dbReference type="InterPro" id="IPR036691">
    <property type="entry name" value="Endo/exonu/phosph_ase_sf"/>
</dbReference>
<dbReference type="GO" id="GO:0016787">
    <property type="term" value="F:hydrolase activity"/>
    <property type="evidence" value="ECO:0007669"/>
    <property type="project" value="UniProtKB-KW"/>
</dbReference>
<dbReference type="SUPFAM" id="SSF56219">
    <property type="entry name" value="DNase I-like"/>
    <property type="match status" value="1"/>
</dbReference>
<dbReference type="InterPro" id="IPR002641">
    <property type="entry name" value="PNPLA_dom"/>
</dbReference>
<organism evidence="7 8">
    <name type="scientific">Grus japonensis</name>
    <name type="common">Japanese crane</name>
    <name type="synonym">Red-crowned crane</name>
    <dbReference type="NCBI Taxonomy" id="30415"/>
    <lineage>
        <taxon>Eukaryota</taxon>
        <taxon>Metazoa</taxon>
        <taxon>Chordata</taxon>
        <taxon>Craniata</taxon>
        <taxon>Vertebrata</taxon>
        <taxon>Euteleostomi</taxon>
        <taxon>Archelosauria</taxon>
        <taxon>Archosauria</taxon>
        <taxon>Dinosauria</taxon>
        <taxon>Saurischia</taxon>
        <taxon>Theropoda</taxon>
        <taxon>Coelurosauria</taxon>
        <taxon>Aves</taxon>
        <taxon>Neognathae</taxon>
        <taxon>Neoaves</taxon>
        <taxon>Gruiformes</taxon>
        <taxon>Gruidae</taxon>
        <taxon>Grus</taxon>
    </lineage>
</organism>
<evidence type="ECO:0000313" key="8">
    <source>
        <dbReference type="Proteomes" id="UP001623348"/>
    </source>
</evidence>
<feature type="short sequence motif" description="GXGXXG" evidence="4">
    <location>
        <begin position="375"/>
        <end position="380"/>
    </location>
</feature>
<dbReference type="EMBL" id="BAAFJT010000001">
    <property type="protein sequence ID" value="GAB0176173.1"/>
    <property type="molecule type" value="Genomic_DNA"/>
</dbReference>
<sequence>MSRIKNTIESVSKAVSGTHSELVSRIARLKSHSGTLGKASKSNADANNIDADLENYKQVTDARTQEDCNRGLAAKKSTYASENSESMLVSSDGTYQDTPEDSVSAKNHLFHISYFSTNFGETYSFVADHINWYFNNNSVMDQEKKRSVLLQDSKSEERNKLDSSETTVTSEEKTVDSAATLAPEAETLGAEKTNTSLPVSTKKSIANFLSYPSNSVQAFVDSYIGGLVPKLRSDTKVVSQERSKQPEQEASEKDEEDKAKEAKTAEEREKHLSLQREKIIARVSIDNRTRALVQALRRSSNRRVCISRVEELTYHLLEFPESRGVAIKEKLIPCLLRLRQANDESLQAAVRETLAIIGYTDPVKGWGVRVLAIDGGGTRGLVALQTLRKLEELTGKPVHQLFDYICGVSTGAILAFMLGLFHIPLDDCEELYRKLGSDVFKQNVIVGTVKMGWSHAFYDSDIWEKMLKEKMGSNLMIETARNSKCPKVAAVSTIVNRGTPLKAFVFRNYNHFPGVKSHYIGGCQYKLWQAIRASSAAPGYFQEYILGNDLHQFGTSYMDYYDWSVGMEWHRLFRKDRQGRRGGGVALYVNDQLECMELHLGMDEEPTESLWVRIKGRAGAGDIIAGVCYRPPDQGDRADEALYRQTGAASCSQALVLMGDFNHPDICWRDNAAEHKQSRKFLECVDDNFLLQVIEELMRRGAMLDLILTNKEGLVGDVKLKGSLGCSDHEMVEFRILRAARRVCSKLTTLDFRGADFGLFRDLLGRIPWDKALEGRGAQDSWFIFKGHLLQAQERCIPTKRKSSKNTKRPPWMNKELLGKVKQKKEAYRGWKQGQVAWEEYRETVRAARDQVRKAKALIEISLARDVKDNKKSFSRYVSEKRRTRENVGPLRNETGDLVTQDMEKAEVLNNFFASVFTGKCLSHTA</sequence>
<dbReference type="GO" id="GO:0016042">
    <property type="term" value="P:lipid catabolic process"/>
    <property type="evidence" value="ECO:0007669"/>
    <property type="project" value="UniProtKB-KW"/>
</dbReference>
<evidence type="ECO:0000256" key="2">
    <source>
        <dbReference type="ARBA" id="ARBA00022963"/>
    </source>
</evidence>
<dbReference type="InterPro" id="IPR005135">
    <property type="entry name" value="Endo/exonuclease/phosphatase"/>
</dbReference>
<keyword evidence="2" id="KW-0442">Lipid degradation</keyword>
<dbReference type="Pfam" id="PF01734">
    <property type="entry name" value="Patatin"/>
    <property type="match status" value="1"/>
</dbReference>
<dbReference type="InterPro" id="IPR016035">
    <property type="entry name" value="Acyl_Trfase/lysoPLipase"/>
</dbReference>
<feature type="short sequence motif" description="GXSXG" evidence="4">
    <location>
        <begin position="407"/>
        <end position="411"/>
    </location>
</feature>
<dbReference type="SUPFAM" id="SSF52151">
    <property type="entry name" value="FabD/lysophospholipase-like"/>
    <property type="match status" value="1"/>
</dbReference>
<dbReference type="AlphaFoldDB" id="A0ABC9VTP5"/>
<proteinExistence type="predicted"/>
<keyword evidence="8" id="KW-1185">Reference proteome</keyword>